<dbReference type="GO" id="GO:0016787">
    <property type="term" value="F:hydrolase activity"/>
    <property type="evidence" value="ECO:0007669"/>
    <property type="project" value="UniProtKB-KW"/>
</dbReference>
<keyword evidence="6" id="KW-1185">Reference proteome</keyword>
<name>A4S428_OSTLU</name>
<evidence type="ECO:0000259" key="3">
    <source>
        <dbReference type="PROSITE" id="PS51192"/>
    </source>
</evidence>
<dbReference type="GeneID" id="5004112"/>
<accession>A4S428</accession>
<dbReference type="Pfam" id="PF00271">
    <property type="entry name" value="Helicase_C"/>
    <property type="match status" value="1"/>
</dbReference>
<dbReference type="PANTHER" id="PTHR45766:SF5">
    <property type="entry name" value="SNF2 DOMAIN-CONTAINING PROTEIN _ HELICASE DOMAIN-CONTAINING PROTEIN _ HNH ENDONUCLEASE DOMAIN-CONTAINING PROTEIN"/>
    <property type="match status" value="1"/>
</dbReference>
<dbReference type="CDD" id="cd18793">
    <property type="entry name" value="SF2_C_SNF"/>
    <property type="match status" value="1"/>
</dbReference>
<dbReference type="Gramene" id="ABO98315">
    <property type="protein sequence ID" value="ABO98315"/>
    <property type="gene ID" value="OSTLU_26262"/>
</dbReference>
<protein>
    <submittedName>
        <fullName evidence="5">Uncharacterized protein</fullName>
    </submittedName>
</protein>
<dbReference type="InterPro" id="IPR000330">
    <property type="entry name" value="SNF2_N"/>
</dbReference>
<evidence type="ECO:0000313" key="6">
    <source>
        <dbReference type="Proteomes" id="UP000001568"/>
    </source>
</evidence>
<feature type="domain" description="Helicase C-terminal" evidence="4">
    <location>
        <begin position="528"/>
        <end position="708"/>
    </location>
</feature>
<evidence type="ECO:0000259" key="4">
    <source>
        <dbReference type="PROSITE" id="PS51194"/>
    </source>
</evidence>
<dbReference type="InterPro" id="IPR002711">
    <property type="entry name" value="HNH"/>
</dbReference>
<dbReference type="GO" id="GO:0006281">
    <property type="term" value="P:DNA repair"/>
    <property type="evidence" value="ECO:0007669"/>
    <property type="project" value="TreeGrafter"/>
</dbReference>
<dbReference type="Pfam" id="PF00176">
    <property type="entry name" value="SNF2-rel_dom"/>
    <property type="match status" value="1"/>
</dbReference>
<dbReference type="SUPFAM" id="SSF52540">
    <property type="entry name" value="P-loop containing nucleoside triphosphate hydrolases"/>
    <property type="match status" value="2"/>
</dbReference>
<evidence type="ECO:0000256" key="1">
    <source>
        <dbReference type="ARBA" id="ARBA00022801"/>
    </source>
</evidence>
<dbReference type="InterPro" id="IPR049730">
    <property type="entry name" value="SNF2/RAD54-like_C"/>
</dbReference>
<dbReference type="AlphaFoldDB" id="A4S428"/>
<feature type="domain" description="Helicase ATP-binding" evidence="3">
    <location>
        <begin position="206"/>
        <end position="384"/>
    </location>
</feature>
<dbReference type="InterPro" id="IPR003615">
    <property type="entry name" value="HNH_nuc"/>
</dbReference>
<organism evidence="5 6">
    <name type="scientific">Ostreococcus lucimarinus (strain CCE9901)</name>
    <dbReference type="NCBI Taxonomy" id="436017"/>
    <lineage>
        <taxon>Eukaryota</taxon>
        <taxon>Viridiplantae</taxon>
        <taxon>Chlorophyta</taxon>
        <taxon>Mamiellophyceae</taxon>
        <taxon>Mamiellales</taxon>
        <taxon>Bathycoccaceae</taxon>
        <taxon>Ostreococcus</taxon>
    </lineage>
</organism>
<dbReference type="GO" id="GO:0043596">
    <property type="term" value="C:nuclear replication fork"/>
    <property type="evidence" value="ECO:0007669"/>
    <property type="project" value="TreeGrafter"/>
</dbReference>
<dbReference type="InterPro" id="IPR027417">
    <property type="entry name" value="P-loop_NTPase"/>
</dbReference>
<dbReference type="GO" id="GO:0031297">
    <property type="term" value="P:replication fork processing"/>
    <property type="evidence" value="ECO:0007669"/>
    <property type="project" value="TreeGrafter"/>
</dbReference>
<dbReference type="OMA" id="WRKVVLH"/>
<sequence>MPSDVALDADDDALAALDVNAAIRAARDADDDARRRATATATTTTTTDARCVAPTRARARPHVWIDVVGDEGAIVSCSRERLRHGFAGTLAEAAGAGIGDVAPTTPTSDDAGAAWRVKMTALKRVYDGLCAMDAFERGYRQGTRRTAPIGTPPPQTVEYLSRGPGYRGRDRGGDEIDEENDVDAVYEKIAPRIREALYSFQEEGVRFALRRRGRALIADQMGVGKTLQAIAIADAYRDAGPLLCVVPAAMRFVWADELERWLTDMTPRQLSVIFGSSDKFMLDKLAAESKTAKTWTGGRRVVVTSYHMLAPLLEEFLAVKWGCVIADESHTMHVSKKYGGDETKLTDAAWRLIKRAKYAVLTTGTPSLTKPFDMFYQIDALRPGILGKKWDFAEHYCDIQFDQKGRSDVSGGSRLLELRTLLTHTTMVRRLKRDVMRDLPPKRRQVVPIDITQSIARVGGPKIWSKIAKVARAPRDDLRYDDGEDDDAGNILEEDDEQDDIEYVLNQKIGELERGKRVSVSQIVGMLKVEPIVEWLESGVLKDDSMQFVIFAHHQAVLDALEREVCVRIQNQNRGSYVRIDGSTPSDERKVLVDKFREGAQTREDGVVGVRVALLSVKAAGTGLDFSTASCVIFAELPDDASLLEQAEDRAHRRGNDSGVNVYFLCARGGACAHDEDRWARLESQLDLCREALDGDGERVGLNVEAYGTQIELEATRKSAFSVATTSKSVATEVVADALESAPEMKTEECPMWFEVSATSGRLHLHGKADGSAPLGASVSRSQLTRARLSAKYAKELPEPLASDPIAFAAAVDFSNTWNAMTARDRNSILARQQPARAHELNELAEALNSKTAAATSATGSTTRHGRLVPLPKEADWRTIVVTDIAKAGRKYEMRVPCRFAEGTSRRTLLCLHCVSDIDRITTDVARRVDLFCGEECMRVYDQGSRASALRRALFALERGVCVECKLDCDALVKKVRVHRKRSKRVAEILRFAPAFGERGSKSYLNRLAEKPSGGRAWECDHKIAVFEGGGTCAVENAQTLCVICHAKKTKAQAKQRAAKRKRVADAASIRRFLPSVTALPDSSDSDCVVEDAGDLLPTTTSRVVARSHPFVIIASSDDDVDVDVDVDDSNLNPCFAHPSRATPSRSL</sequence>
<dbReference type="RefSeq" id="XP_001420022.1">
    <property type="nucleotide sequence ID" value="XM_001419985.1"/>
</dbReference>
<dbReference type="CDD" id="cd18010">
    <property type="entry name" value="DEXHc_HARP_SMARCAL1"/>
    <property type="match status" value="1"/>
</dbReference>
<reference evidence="5 6" key="1">
    <citation type="journal article" date="2007" name="Proc. Natl. Acad. Sci. U.S.A.">
        <title>The tiny eukaryote Ostreococcus provides genomic insights into the paradox of plankton speciation.</title>
        <authorList>
            <person name="Palenik B."/>
            <person name="Grimwood J."/>
            <person name="Aerts A."/>
            <person name="Rouze P."/>
            <person name="Salamov A."/>
            <person name="Putnam N."/>
            <person name="Dupont C."/>
            <person name="Jorgensen R."/>
            <person name="Derelle E."/>
            <person name="Rombauts S."/>
            <person name="Zhou K."/>
            <person name="Otillar R."/>
            <person name="Merchant S.S."/>
            <person name="Podell S."/>
            <person name="Gaasterland T."/>
            <person name="Napoli C."/>
            <person name="Gendler K."/>
            <person name="Manuell A."/>
            <person name="Tai V."/>
            <person name="Vallon O."/>
            <person name="Piganeau G."/>
            <person name="Jancek S."/>
            <person name="Heijde M."/>
            <person name="Jabbari K."/>
            <person name="Bowler C."/>
            <person name="Lohr M."/>
            <person name="Robbens S."/>
            <person name="Werner G."/>
            <person name="Dubchak I."/>
            <person name="Pazour G.J."/>
            <person name="Ren Q."/>
            <person name="Paulsen I."/>
            <person name="Delwiche C."/>
            <person name="Schmutz J."/>
            <person name="Rokhsar D."/>
            <person name="Van de Peer Y."/>
            <person name="Moreau H."/>
            <person name="Grigoriev I.V."/>
        </authorList>
    </citation>
    <scope>NUCLEOTIDE SEQUENCE [LARGE SCALE GENOMIC DNA]</scope>
    <source>
        <strain evidence="5 6">CCE9901</strain>
    </source>
</reference>
<dbReference type="SMART" id="SM00490">
    <property type="entry name" value="HELICc"/>
    <property type="match status" value="1"/>
</dbReference>
<dbReference type="PANTHER" id="PTHR45766">
    <property type="entry name" value="DNA ANNEALING HELICASE AND ENDONUCLEASE ZRANB3 FAMILY MEMBER"/>
    <property type="match status" value="1"/>
</dbReference>
<dbReference type="Pfam" id="PF01844">
    <property type="entry name" value="HNH"/>
    <property type="match status" value="1"/>
</dbReference>
<dbReference type="PROSITE" id="PS51192">
    <property type="entry name" value="HELICASE_ATP_BIND_1"/>
    <property type="match status" value="1"/>
</dbReference>
<dbReference type="InterPro" id="IPR014001">
    <property type="entry name" value="Helicase_ATP-bd"/>
</dbReference>
<dbReference type="Gene3D" id="1.10.30.50">
    <property type="match status" value="1"/>
</dbReference>
<dbReference type="EMBL" id="CP000590">
    <property type="protein sequence ID" value="ABO98315.1"/>
    <property type="molecule type" value="Genomic_DNA"/>
</dbReference>
<dbReference type="GO" id="GO:0008270">
    <property type="term" value="F:zinc ion binding"/>
    <property type="evidence" value="ECO:0007669"/>
    <property type="project" value="InterPro"/>
</dbReference>
<dbReference type="Proteomes" id="UP000001568">
    <property type="component" value="Chromosome 10"/>
</dbReference>
<evidence type="ECO:0000313" key="5">
    <source>
        <dbReference type="EMBL" id="ABO98315.1"/>
    </source>
</evidence>
<dbReference type="GO" id="GO:0003676">
    <property type="term" value="F:nucleic acid binding"/>
    <property type="evidence" value="ECO:0007669"/>
    <property type="project" value="InterPro"/>
</dbReference>
<dbReference type="GO" id="GO:0004520">
    <property type="term" value="F:DNA endonuclease activity"/>
    <property type="evidence" value="ECO:0007669"/>
    <property type="project" value="TreeGrafter"/>
</dbReference>
<proteinExistence type="predicted"/>
<dbReference type="Gene3D" id="3.40.50.10810">
    <property type="entry name" value="Tandem AAA-ATPase domain"/>
    <property type="match status" value="1"/>
</dbReference>
<dbReference type="GO" id="GO:0005524">
    <property type="term" value="F:ATP binding"/>
    <property type="evidence" value="ECO:0007669"/>
    <property type="project" value="InterPro"/>
</dbReference>
<dbReference type="STRING" id="436017.A4S428"/>
<dbReference type="HOGENOM" id="CLU_276868_0_0_1"/>
<dbReference type="InterPro" id="IPR038718">
    <property type="entry name" value="SNF2-like_sf"/>
</dbReference>
<keyword evidence="1" id="KW-0378">Hydrolase</keyword>
<dbReference type="KEGG" id="olu:OSTLU_26262"/>
<dbReference type="Gene3D" id="3.40.50.300">
    <property type="entry name" value="P-loop containing nucleotide triphosphate hydrolases"/>
    <property type="match status" value="1"/>
</dbReference>
<dbReference type="InterPro" id="IPR001650">
    <property type="entry name" value="Helicase_C-like"/>
</dbReference>
<evidence type="ECO:0000256" key="2">
    <source>
        <dbReference type="SAM" id="MobiDB-lite"/>
    </source>
</evidence>
<dbReference type="eggNOG" id="KOG1000">
    <property type="taxonomic scope" value="Eukaryota"/>
</dbReference>
<feature type="region of interest" description="Disordered" evidence="2">
    <location>
        <begin position="143"/>
        <end position="164"/>
    </location>
</feature>
<dbReference type="CDD" id="cd00085">
    <property type="entry name" value="HNHc"/>
    <property type="match status" value="1"/>
</dbReference>
<gene>
    <name evidence="5" type="primary">CHR3517</name>
    <name evidence="5" type="ORF">OSTLU_26262</name>
</gene>
<dbReference type="OrthoDB" id="2801544at2759"/>
<dbReference type="PROSITE" id="PS51194">
    <property type="entry name" value="HELICASE_CTER"/>
    <property type="match status" value="1"/>
</dbReference>
<dbReference type="SMART" id="SM00487">
    <property type="entry name" value="DEXDc"/>
    <property type="match status" value="1"/>
</dbReference>